<dbReference type="InterPro" id="IPR036280">
    <property type="entry name" value="Multihaem_cyt_sf"/>
</dbReference>
<evidence type="ECO:0000313" key="3">
    <source>
        <dbReference type="Proteomes" id="UP000236641"/>
    </source>
</evidence>
<dbReference type="SUPFAM" id="SSF48695">
    <property type="entry name" value="Multiheme cytochromes"/>
    <property type="match status" value="1"/>
</dbReference>
<proteinExistence type="predicted"/>
<comment type="caution">
    <text evidence="2">The sequence shown here is derived from an EMBL/GenBank/DDBJ whole genome shotgun (WGS) entry which is preliminary data.</text>
</comment>
<dbReference type="AlphaFoldDB" id="A0A2K1DXV6"/>
<organism evidence="2 3">
    <name type="scientific">Hanstruepera neustonica</name>
    <dbReference type="NCBI Taxonomy" id="1445657"/>
    <lineage>
        <taxon>Bacteria</taxon>
        <taxon>Pseudomonadati</taxon>
        <taxon>Bacteroidota</taxon>
        <taxon>Flavobacteriia</taxon>
        <taxon>Flavobacteriales</taxon>
        <taxon>Flavobacteriaceae</taxon>
        <taxon>Hanstruepera</taxon>
    </lineage>
</organism>
<dbReference type="PANTHER" id="PTHR35038:SF6">
    <property type="entry name" value="SURFACE LOCALIZED DECAHEME CYTOCHROME C LIPOPROTEIN"/>
    <property type="match status" value="1"/>
</dbReference>
<sequence>MDYRTTTFDHSTTNFTLEGAHKNTDCKSCHNTLVFDNTPNDCLSCHTDVHEQSVGNDCVRCHNTQNWLVFNVPEIHEANGFPLIGAHFNVNCSECHQGDNGLIFTPVGNECIECHQTDFMATTSPNHSISGFSTDCTECHSPTGMGWGADGFIHDFFPLTGGHHIQDCSRCHDVSNFSDISPECVSCHEDDYIATTNPNHTSAGFPTNCAECHSTGPGWTPATINHDFFPLSGGHDINDCTACHINGNYTNTPTDCVACHQDDYNTTNDPNHQAANFPTDCASCHTTNPGWTPATFDHDGQYFPIYTGRHDNEWSSCTDCHTNSNDYSVYTCITCHTQGNTADQHEDVNDYVYQSSACLQCHPDGSD</sequence>
<keyword evidence="3" id="KW-1185">Reference proteome</keyword>
<gene>
    <name evidence="2" type="ORF">C1T31_10185</name>
</gene>
<dbReference type="PANTHER" id="PTHR35038">
    <property type="entry name" value="DISSIMILATORY SULFITE REDUCTASE SIRA"/>
    <property type="match status" value="1"/>
</dbReference>
<dbReference type="GO" id="GO:0016491">
    <property type="term" value="F:oxidoreductase activity"/>
    <property type="evidence" value="ECO:0007669"/>
    <property type="project" value="TreeGrafter"/>
</dbReference>
<dbReference type="EMBL" id="POWF01000006">
    <property type="protein sequence ID" value="PNQ72862.1"/>
    <property type="molecule type" value="Genomic_DNA"/>
</dbReference>
<dbReference type="Proteomes" id="UP000236641">
    <property type="component" value="Unassembled WGS sequence"/>
</dbReference>
<name>A0A2K1DXV6_9FLAO</name>
<dbReference type="Gene3D" id="3.90.10.10">
    <property type="entry name" value="Cytochrome C3"/>
    <property type="match status" value="5"/>
</dbReference>
<dbReference type="InterPro" id="IPR051829">
    <property type="entry name" value="Multiheme_Cytochr_ET"/>
</dbReference>
<evidence type="ECO:0000313" key="2">
    <source>
        <dbReference type="EMBL" id="PNQ72862.1"/>
    </source>
</evidence>
<evidence type="ECO:0000256" key="1">
    <source>
        <dbReference type="ARBA" id="ARBA00022729"/>
    </source>
</evidence>
<accession>A0A2K1DXV6</accession>
<keyword evidence="1" id="KW-0732">Signal</keyword>
<protein>
    <submittedName>
        <fullName evidence="2">Uncharacterized protein</fullName>
    </submittedName>
</protein>
<reference evidence="2 3" key="1">
    <citation type="submission" date="2018-01" db="EMBL/GenBank/DDBJ databases">
        <title>The draft genome of Hanstruepera neustonica JCM19743.</title>
        <authorList>
            <person name="He R.-H."/>
            <person name="Du Z.-J."/>
        </authorList>
    </citation>
    <scope>NUCLEOTIDE SEQUENCE [LARGE SCALE GENOMIC DNA]</scope>
    <source>
        <strain evidence="2 3">JCM19743</strain>
    </source>
</reference>